<name>A0ABY3Y268_9ACTN</name>
<feature type="transmembrane region" description="Helical" evidence="7">
    <location>
        <begin position="101"/>
        <end position="122"/>
    </location>
</feature>
<evidence type="ECO:0000256" key="4">
    <source>
        <dbReference type="ARBA" id="ARBA00022692"/>
    </source>
</evidence>
<accession>A0ABY3Y268</accession>
<reference evidence="10 11" key="1">
    <citation type="journal article" date="2023" name="Microbiol. Spectr.">
        <title>Synergy between Genome Mining, Metabolomics, and Bioinformatics Uncovers Antibacterial Chlorinated Carbazole Alkaloids and Their Biosynthetic Gene Cluster from Streptomyces tubbatahanensis sp. nov., a Novel Actinomycete Isolated from Sulu Sea, Philippines.</title>
        <authorList>
            <person name="Tenebro C.P."/>
            <person name="Trono D.J.V.L."/>
            <person name="Balida L.A.P."/>
            <person name="Bayog L.K.A."/>
            <person name="Bruna J.R."/>
            <person name="Sabido E.M."/>
            <person name="Caspe D.P.C."/>
            <person name="de Los Santos E.L.C."/>
            <person name="Saludes J.P."/>
            <person name="Dalisay D.S."/>
        </authorList>
    </citation>
    <scope>NUCLEOTIDE SEQUENCE [LARGE SCALE GENOMIC DNA]</scope>
    <source>
        <strain evidence="10 11">DSD3025</strain>
    </source>
</reference>
<sequence>MSEHTAQHPPAQPAAQGSGRRAWTAGKKGAGGAVTTVVAAVLFAVPVLTALFGPLLAPLAEASGPGAPYALDGRHTLGTDGLGRDVLALLLRGGGSTLGSALGAVALAYLVGGAVGLAAAVSRHRWVDEMLMRPIEVVLPIPSLLVISLVGVGRHGNAWAVTMAVALVNTPVAARLVRAAALRAAAGPVAEAMRMQGESRLRVQLGYVGGSVLPVVAADVGTRVTGAVFTVAAANFLGLGMEPTAPDWGVTIAASREALLVQPWSVCAPAAMLLMFTVGLNLLGDRVLDRRDHLPPLGHRDRRTRDRRARDRWTRVRRARVPGARKEGRA</sequence>
<evidence type="ECO:0000256" key="3">
    <source>
        <dbReference type="ARBA" id="ARBA00022475"/>
    </source>
</evidence>
<dbReference type="RefSeq" id="WP_242756898.1">
    <property type="nucleotide sequence ID" value="NZ_CP093846.1"/>
</dbReference>
<comment type="subcellular location">
    <subcellularLocation>
        <location evidence="1 7">Cell membrane</location>
        <topology evidence="1 7">Multi-pass membrane protein</topology>
    </subcellularLocation>
</comment>
<feature type="compositionally biased region" description="Low complexity" evidence="8">
    <location>
        <begin position="7"/>
        <end position="16"/>
    </location>
</feature>
<dbReference type="EMBL" id="CP093846">
    <property type="protein sequence ID" value="UNT00690.1"/>
    <property type="molecule type" value="Genomic_DNA"/>
</dbReference>
<organism evidence="10 11">
    <name type="scientific">Streptomyces tubbatahanensis</name>
    <dbReference type="NCBI Taxonomy" id="2923272"/>
    <lineage>
        <taxon>Bacteria</taxon>
        <taxon>Bacillati</taxon>
        <taxon>Actinomycetota</taxon>
        <taxon>Actinomycetes</taxon>
        <taxon>Kitasatosporales</taxon>
        <taxon>Streptomycetaceae</taxon>
        <taxon>Streptomyces</taxon>
    </lineage>
</organism>
<dbReference type="Gene3D" id="1.10.3720.10">
    <property type="entry name" value="MetI-like"/>
    <property type="match status" value="1"/>
</dbReference>
<feature type="transmembrane region" description="Helical" evidence="7">
    <location>
        <begin position="261"/>
        <end position="283"/>
    </location>
</feature>
<feature type="transmembrane region" description="Helical" evidence="7">
    <location>
        <begin position="30"/>
        <end position="52"/>
    </location>
</feature>
<keyword evidence="3" id="KW-1003">Cell membrane</keyword>
<evidence type="ECO:0000256" key="8">
    <source>
        <dbReference type="SAM" id="MobiDB-lite"/>
    </source>
</evidence>
<dbReference type="PANTHER" id="PTHR43386">
    <property type="entry name" value="OLIGOPEPTIDE TRANSPORT SYSTEM PERMEASE PROTEIN APPC"/>
    <property type="match status" value="1"/>
</dbReference>
<feature type="transmembrane region" description="Helical" evidence="7">
    <location>
        <begin position="224"/>
        <end position="241"/>
    </location>
</feature>
<gene>
    <name evidence="10" type="ORF">MMF93_32560</name>
</gene>
<feature type="transmembrane region" description="Helical" evidence="7">
    <location>
        <begin position="134"/>
        <end position="152"/>
    </location>
</feature>
<evidence type="ECO:0000256" key="7">
    <source>
        <dbReference type="RuleBase" id="RU363032"/>
    </source>
</evidence>
<proteinExistence type="inferred from homology"/>
<keyword evidence="2 7" id="KW-0813">Transport</keyword>
<dbReference type="InterPro" id="IPR000515">
    <property type="entry name" value="MetI-like"/>
</dbReference>
<evidence type="ECO:0000256" key="2">
    <source>
        <dbReference type="ARBA" id="ARBA00022448"/>
    </source>
</evidence>
<dbReference type="Proteomes" id="UP001202244">
    <property type="component" value="Chromosome"/>
</dbReference>
<evidence type="ECO:0000313" key="11">
    <source>
        <dbReference type="Proteomes" id="UP001202244"/>
    </source>
</evidence>
<keyword evidence="6 7" id="KW-0472">Membrane</keyword>
<keyword evidence="5 7" id="KW-1133">Transmembrane helix</keyword>
<dbReference type="SUPFAM" id="SSF161098">
    <property type="entry name" value="MetI-like"/>
    <property type="match status" value="1"/>
</dbReference>
<evidence type="ECO:0000256" key="1">
    <source>
        <dbReference type="ARBA" id="ARBA00004651"/>
    </source>
</evidence>
<feature type="region of interest" description="Disordered" evidence="8">
    <location>
        <begin position="1"/>
        <end position="25"/>
    </location>
</feature>
<comment type="similarity">
    <text evidence="7">Belongs to the binding-protein-dependent transport system permease family.</text>
</comment>
<evidence type="ECO:0000259" key="9">
    <source>
        <dbReference type="PROSITE" id="PS50928"/>
    </source>
</evidence>
<dbReference type="InterPro" id="IPR050366">
    <property type="entry name" value="BP-dependent_transpt_permease"/>
</dbReference>
<dbReference type="PANTHER" id="PTHR43386:SF25">
    <property type="entry name" value="PEPTIDE ABC TRANSPORTER PERMEASE PROTEIN"/>
    <property type="match status" value="1"/>
</dbReference>
<feature type="region of interest" description="Disordered" evidence="8">
    <location>
        <begin position="293"/>
        <end position="330"/>
    </location>
</feature>
<protein>
    <submittedName>
        <fullName evidence="10">ABC transporter permease subunit</fullName>
    </submittedName>
</protein>
<dbReference type="PROSITE" id="PS50928">
    <property type="entry name" value="ABC_TM1"/>
    <property type="match status" value="1"/>
</dbReference>
<evidence type="ECO:0000256" key="6">
    <source>
        <dbReference type="ARBA" id="ARBA00023136"/>
    </source>
</evidence>
<feature type="domain" description="ABC transmembrane type-1" evidence="9">
    <location>
        <begin position="94"/>
        <end position="284"/>
    </location>
</feature>
<feature type="transmembrane region" description="Helical" evidence="7">
    <location>
        <begin position="158"/>
        <end position="177"/>
    </location>
</feature>
<dbReference type="Pfam" id="PF00528">
    <property type="entry name" value="BPD_transp_1"/>
    <property type="match status" value="1"/>
</dbReference>
<evidence type="ECO:0000256" key="5">
    <source>
        <dbReference type="ARBA" id="ARBA00022989"/>
    </source>
</evidence>
<keyword evidence="11" id="KW-1185">Reference proteome</keyword>
<evidence type="ECO:0000313" key="10">
    <source>
        <dbReference type="EMBL" id="UNT00690.1"/>
    </source>
</evidence>
<keyword evidence="4 7" id="KW-0812">Transmembrane</keyword>
<dbReference type="InterPro" id="IPR035906">
    <property type="entry name" value="MetI-like_sf"/>
</dbReference>